<protein>
    <recommendedName>
        <fullName evidence="4">mannitol 2-dehydrogenase</fullName>
        <ecNumber evidence="4">1.1.1.67</ecNumber>
    </recommendedName>
</protein>
<dbReference type="InterPro" id="IPR013118">
    <property type="entry name" value="Mannitol_DH_C"/>
</dbReference>
<evidence type="ECO:0000256" key="1">
    <source>
        <dbReference type="ARBA" id="ARBA00006541"/>
    </source>
</evidence>
<dbReference type="HOGENOM" id="CLU_027324_0_1_1"/>
<dbReference type="InterPro" id="IPR050988">
    <property type="entry name" value="Mannitol_DH/Oxidoreductase"/>
</dbReference>
<evidence type="ECO:0000256" key="3">
    <source>
        <dbReference type="ARBA" id="ARBA00023027"/>
    </source>
</evidence>
<dbReference type="EC" id="1.1.1.67" evidence="4"/>
<dbReference type="InParanoid" id="G8ZW33"/>
<keyword evidence="3" id="KW-0520">NAD</keyword>
<dbReference type="eggNOG" id="ENOG502QT30">
    <property type="taxonomic scope" value="Eukaryota"/>
</dbReference>
<feature type="domain" description="Mannitol dehydrogenase C-terminal" evidence="7">
    <location>
        <begin position="296"/>
        <end position="485"/>
    </location>
</feature>
<evidence type="ECO:0000259" key="6">
    <source>
        <dbReference type="Pfam" id="PF01232"/>
    </source>
</evidence>
<keyword evidence="9" id="KW-1185">Reference proteome</keyword>
<evidence type="ECO:0000313" key="8">
    <source>
        <dbReference type="EMBL" id="CCE92827.1"/>
    </source>
</evidence>
<dbReference type="Proteomes" id="UP000005627">
    <property type="component" value="Chromosome 6"/>
</dbReference>
<dbReference type="InterPro" id="IPR036291">
    <property type="entry name" value="NAD(P)-bd_dom_sf"/>
</dbReference>
<dbReference type="GO" id="GO:0046029">
    <property type="term" value="F:mannitol dehydrogenase activity"/>
    <property type="evidence" value="ECO:0007669"/>
    <property type="project" value="TreeGrafter"/>
</dbReference>
<dbReference type="FunFam" id="3.40.50.720:FF:000129">
    <property type="entry name" value="D-mannonate oxidoreductase"/>
    <property type="match status" value="1"/>
</dbReference>
<sequence>MTGSEEQDGIRLNNISIQNWHVPDVEVPTYDRKALKEGIVHLGVGGFHRSHMALYIHRLLQEHDAKDWSICGVGLIKPDARMRDALQSQDCLYTLMERGIDESVTQIIGSITSYLYAPENPRAVIEKMASQDTRIVSLTVTESGYYHSEATASLQSDDPAIQNDLKNSSSPQTIYGYLYEALLIRYERGLTPFTIMSCDNMPDNGNTLKSMLIAFAKLKDSDFAAWIEKCIAAPNSMVDRVTPQTTEKDRIYLSKILGIKDNCPVVCEPFSQWVLEDNFSQGAPDWGKVGVQVVADVGPYELMKLRLLNGTHSAMGYLGFLAGYQYIHEAITDPLINKYIRTMNHEEVIPLLPKIKGIDFGEYSHTVLERFSNPAIKDQVSRICLMGSGKMPKYVLPSITEQLAKADGKYELLTLGVAGWFRYLTGYDMVGKEFEIQDVMASTLIQAAREGGRNPQPLLNIKTLFDADLRDNKEFVQKLTEALEYVSDKGPLEAINHYLRDYQD</sequence>
<comment type="catalytic activity">
    <reaction evidence="5">
        <text>D-mannitol + NAD(+) = D-fructose + NADH + H(+)</text>
        <dbReference type="Rhea" id="RHEA:12084"/>
        <dbReference type="ChEBI" id="CHEBI:15378"/>
        <dbReference type="ChEBI" id="CHEBI:16899"/>
        <dbReference type="ChEBI" id="CHEBI:37721"/>
        <dbReference type="ChEBI" id="CHEBI:57540"/>
        <dbReference type="ChEBI" id="CHEBI:57945"/>
        <dbReference type="EC" id="1.1.1.67"/>
    </reaction>
</comment>
<reference evidence="8 9" key="1">
    <citation type="journal article" date="2011" name="Proc. Natl. Acad. Sci. U.S.A.">
        <title>Evolutionary erosion of yeast sex chromosomes by mating-type switching accidents.</title>
        <authorList>
            <person name="Gordon J.L."/>
            <person name="Armisen D."/>
            <person name="Proux-Wera E."/>
            <person name="Oheigeartaigh S.S."/>
            <person name="Byrne K.P."/>
            <person name="Wolfe K.H."/>
        </authorList>
    </citation>
    <scope>NUCLEOTIDE SEQUENCE [LARGE SCALE GENOMIC DNA]</scope>
    <source>
        <strain evidence="9">ATCC 10662 / CBS 1146 / NBRC 0425 / NCYC 2629 / NRRL Y-866</strain>
    </source>
</reference>
<accession>G8ZW33</accession>
<dbReference type="STRING" id="1076872.G8ZW33"/>
<evidence type="ECO:0000259" key="7">
    <source>
        <dbReference type="Pfam" id="PF08125"/>
    </source>
</evidence>
<evidence type="ECO:0000313" key="9">
    <source>
        <dbReference type="Proteomes" id="UP000005627"/>
    </source>
</evidence>
<dbReference type="PANTHER" id="PTHR43362">
    <property type="entry name" value="MANNITOL DEHYDROGENASE DSF1-RELATED"/>
    <property type="match status" value="1"/>
</dbReference>
<feature type="domain" description="Mannitol dehydrogenase N-terminal" evidence="6">
    <location>
        <begin position="38"/>
        <end position="287"/>
    </location>
</feature>
<dbReference type="InterPro" id="IPR013328">
    <property type="entry name" value="6PGD_dom2"/>
</dbReference>
<keyword evidence="2" id="KW-0560">Oxidoreductase</keyword>
<evidence type="ECO:0000256" key="4">
    <source>
        <dbReference type="ARBA" id="ARBA00038970"/>
    </source>
</evidence>
<dbReference type="SUPFAM" id="SSF48179">
    <property type="entry name" value="6-phosphogluconate dehydrogenase C-terminal domain-like"/>
    <property type="match status" value="1"/>
</dbReference>
<dbReference type="FunCoup" id="G8ZW33">
    <property type="interactions" value="89"/>
</dbReference>
<dbReference type="GeneID" id="11501152"/>
<dbReference type="PANTHER" id="PTHR43362:SF1">
    <property type="entry name" value="MANNITOL DEHYDROGENASE 2-RELATED"/>
    <property type="match status" value="1"/>
</dbReference>
<evidence type="ECO:0000256" key="5">
    <source>
        <dbReference type="ARBA" id="ARBA00047733"/>
    </source>
</evidence>
<dbReference type="OrthoDB" id="2016955at2759"/>
<dbReference type="InterPro" id="IPR008927">
    <property type="entry name" value="6-PGluconate_DH-like_C_sf"/>
</dbReference>
<name>G8ZW33_TORDE</name>
<dbReference type="RefSeq" id="XP_003682038.1">
    <property type="nucleotide sequence ID" value="XM_003681990.1"/>
</dbReference>
<dbReference type="SUPFAM" id="SSF51735">
    <property type="entry name" value="NAD(P)-binding Rossmann-fold domains"/>
    <property type="match status" value="1"/>
</dbReference>
<dbReference type="EMBL" id="HE616747">
    <property type="protein sequence ID" value="CCE92827.1"/>
    <property type="molecule type" value="Genomic_DNA"/>
</dbReference>
<dbReference type="Pfam" id="PF08125">
    <property type="entry name" value="Mannitol_dh_C"/>
    <property type="match status" value="1"/>
</dbReference>
<evidence type="ECO:0000256" key="2">
    <source>
        <dbReference type="ARBA" id="ARBA00023002"/>
    </source>
</evidence>
<dbReference type="Gene3D" id="1.10.1040.10">
    <property type="entry name" value="N-(1-d-carboxylethyl)-l-norvaline Dehydrogenase, domain 2"/>
    <property type="match status" value="1"/>
</dbReference>
<organism evidence="8 9">
    <name type="scientific">Torulaspora delbrueckii</name>
    <name type="common">Yeast</name>
    <name type="synonym">Candida colliculosa</name>
    <dbReference type="NCBI Taxonomy" id="4950"/>
    <lineage>
        <taxon>Eukaryota</taxon>
        <taxon>Fungi</taxon>
        <taxon>Dikarya</taxon>
        <taxon>Ascomycota</taxon>
        <taxon>Saccharomycotina</taxon>
        <taxon>Saccharomycetes</taxon>
        <taxon>Saccharomycetales</taxon>
        <taxon>Saccharomycetaceae</taxon>
        <taxon>Torulaspora</taxon>
    </lineage>
</organism>
<dbReference type="Pfam" id="PF01232">
    <property type="entry name" value="Mannitol_dh"/>
    <property type="match status" value="1"/>
</dbReference>
<gene>
    <name evidence="8" type="primary">TDEL0F00160</name>
    <name evidence="8" type="ORF">TDEL_0F00160</name>
</gene>
<dbReference type="Gene3D" id="3.40.50.720">
    <property type="entry name" value="NAD(P)-binding Rossmann-like Domain"/>
    <property type="match status" value="1"/>
</dbReference>
<comment type="similarity">
    <text evidence="1">Belongs to the mannitol dehydrogenase family.</text>
</comment>
<proteinExistence type="inferred from homology"/>
<dbReference type="KEGG" id="tdl:TDEL_0F00160"/>
<dbReference type="InterPro" id="IPR000669">
    <property type="entry name" value="Mannitol_DH"/>
</dbReference>
<dbReference type="AlphaFoldDB" id="G8ZW33"/>
<dbReference type="InterPro" id="IPR013131">
    <property type="entry name" value="Mannitol_DH_N"/>
</dbReference>
<dbReference type="GO" id="GO:0050086">
    <property type="term" value="F:mannitol 2-dehydrogenase activity"/>
    <property type="evidence" value="ECO:0007669"/>
    <property type="project" value="UniProtKB-EC"/>
</dbReference>
<dbReference type="PRINTS" id="PR00084">
    <property type="entry name" value="MTLDHDRGNASE"/>
</dbReference>